<reference evidence="1 2" key="1">
    <citation type="submission" date="2016-02" db="EMBL/GenBank/DDBJ databases">
        <title>Draft Genome for Tepidibacillus decaturensis nov. sp. Strain Z9, an Anaerobic, Moderately Thermophilic and Heterotrophic Bacterium from Deep Subsurface of the Illinois Basin, USA.</title>
        <authorList>
            <person name="Dong Y."/>
            <person name="Chang J.Y."/>
            <person name="Sanford R."/>
            <person name="Fouke B.W."/>
        </authorList>
    </citation>
    <scope>NUCLEOTIDE SEQUENCE [LARGE SCALE GENOMIC DNA]</scope>
    <source>
        <strain evidence="1 2">Z9</strain>
    </source>
</reference>
<dbReference type="Proteomes" id="UP000070352">
    <property type="component" value="Unassembled WGS sequence"/>
</dbReference>
<gene>
    <name evidence="1" type="ORF">U473_01960</name>
</gene>
<keyword evidence="2" id="KW-1185">Reference proteome</keyword>
<organism evidence="1 2">
    <name type="scientific">Tepidibacillus decaturensis</name>
    <dbReference type="NCBI Taxonomy" id="1413211"/>
    <lineage>
        <taxon>Bacteria</taxon>
        <taxon>Bacillati</taxon>
        <taxon>Bacillota</taxon>
        <taxon>Bacilli</taxon>
        <taxon>Bacillales</taxon>
        <taxon>Bacillaceae</taxon>
        <taxon>Tepidibacillus</taxon>
    </lineage>
</organism>
<name>A0A135L1Z9_9BACI</name>
<comment type="caution">
    <text evidence="1">The sequence shown here is derived from an EMBL/GenBank/DDBJ whole genome shotgun (WGS) entry which is preliminary data.</text>
</comment>
<dbReference type="AlphaFoldDB" id="A0A135L1Z9"/>
<dbReference type="EMBL" id="LSKU01000001">
    <property type="protein sequence ID" value="KXG42927.1"/>
    <property type="molecule type" value="Genomic_DNA"/>
</dbReference>
<dbReference type="STRING" id="1413211.U473_01960"/>
<proteinExistence type="predicted"/>
<accession>A0A135L1Z9</accession>
<evidence type="ECO:0000313" key="1">
    <source>
        <dbReference type="EMBL" id="KXG42927.1"/>
    </source>
</evidence>
<evidence type="ECO:0000313" key="2">
    <source>
        <dbReference type="Proteomes" id="UP000070352"/>
    </source>
</evidence>
<sequence length="134" mass="15095">MKKKLLTGVLATALVLGVGTTAYVSYAKGVDYRSFMQQQGFNVNQMEGFMEQQGIDVDQMYELMNSGASYEDMQKFMQDQNINFGQMYKYMQQVYPDLKADDFKAHYESMHGTVGSSNSNNFTGMNGFSGMMGQ</sequence>
<protein>
    <submittedName>
        <fullName evidence="1">Uncharacterized protein</fullName>
    </submittedName>
</protein>